<keyword evidence="4" id="KW-1185">Reference proteome</keyword>
<gene>
    <name evidence="3" type="ORF">FHR38_004549</name>
</gene>
<feature type="region of interest" description="Disordered" evidence="1">
    <location>
        <begin position="1"/>
        <end position="28"/>
    </location>
</feature>
<dbReference type="InterPro" id="IPR001279">
    <property type="entry name" value="Metallo-B-lactamas"/>
</dbReference>
<dbReference type="AlphaFoldDB" id="A0A7W7STZ9"/>
<dbReference type="RefSeq" id="WP_184536532.1">
    <property type="nucleotide sequence ID" value="NZ_JACHJW010000001.1"/>
</dbReference>
<dbReference type="CDD" id="cd06262">
    <property type="entry name" value="metallo-hydrolase-like_MBL-fold"/>
    <property type="match status" value="1"/>
</dbReference>
<dbReference type="InterPro" id="IPR036866">
    <property type="entry name" value="RibonucZ/Hydroxyglut_hydro"/>
</dbReference>
<organism evidence="3 4">
    <name type="scientific">Micromonospora polyrhachis</name>
    <dbReference type="NCBI Taxonomy" id="1282883"/>
    <lineage>
        <taxon>Bacteria</taxon>
        <taxon>Bacillati</taxon>
        <taxon>Actinomycetota</taxon>
        <taxon>Actinomycetes</taxon>
        <taxon>Micromonosporales</taxon>
        <taxon>Micromonosporaceae</taxon>
        <taxon>Micromonospora</taxon>
    </lineage>
</organism>
<evidence type="ECO:0000313" key="3">
    <source>
        <dbReference type="EMBL" id="MBB4960816.1"/>
    </source>
</evidence>
<comment type="caution">
    <text evidence="3">The sequence shown here is derived from an EMBL/GenBank/DDBJ whole genome shotgun (WGS) entry which is preliminary data.</text>
</comment>
<evidence type="ECO:0000259" key="2">
    <source>
        <dbReference type="SMART" id="SM00849"/>
    </source>
</evidence>
<dbReference type="PANTHER" id="PTHR46233">
    <property type="entry name" value="HYDROXYACYLGLUTATHIONE HYDROLASE GLOC"/>
    <property type="match status" value="1"/>
</dbReference>
<reference evidence="3 4" key="1">
    <citation type="submission" date="2020-08" db="EMBL/GenBank/DDBJ databases">
        <title>Sequencing the genomes of 1000 actinobacteria strains.</title>
        <authorList>
            <person name="Klenk H.-P."/>
        </authorList>
    </citation>
    <scope>NUCLEOTIDE SEQUENCE [LARGE SCALE GENOMIC DNA]</scope>
    <source>
        <strain evidence="3 4">DSM 45886</strain>
    </source>
</reference>
<evidence type="ECO:0000313" key="4">
    <source>
        <dbReference type="Proteomes" id="UP000578819"/>
    </source>
</evidence>
<feature type="compositionally biased region" description="Low complexity" evidence="1">
    <location>
        <begin position="1"/>
        <end position="16"/>
    </location>
</feature>
<proteinExistence type="predicted"/>
<accession>A0A7W7STZ9</accession>
<name>A0A7W7STZ9_9ACTN</name>
<sequence length="235" mass="24851">MADPSAAQQSDSTSAQRPESVAQRPESAARIDHAVTSGTFSLDGQTFDVNNNVWVVGDDTECVILDAPHDVDAILRVVDGRRVRAILATHAHDDHVRVAPALAEATGAPILLHPDDRVLWDLVHPDVAPDGDLHDGQRIEVGGTVLHVRHTPGHSPGACCLYAPDLGAVFTGDTLFAGGPGATGRSYSDFGTIIESIRGRLFDLPAETVVHTGHGDSTTIGAEAPHLDEWLARGH</sequence>
<protein>
    <submittedName>
        <fullName evidence="3">Hydroxyacylglutathione hydrolase</fullName>
        <ecNumber evidence="3">3.1.2.6</ecNumber>
    </submittedName>
</protein>
<feature type="domain" description="Metallo-beta-lactamase" evidence="2">
    <location>
        <begin position="50"/>
        <end position="214"/>
    </location>
</feature>
<dbReference type="SMART" id="SM00849">
    <property type="entry name" value="Lactamase_B"/>
    <property type="match status" value="1"/>
</dbReference>
<dbReference type="InterPro" id="IPR051453">
    <property type="entry name" value="MBL_Glyoxalase_II"/>
</dbReference>
<dbReference type="EMBL" id="JACHJW010000001">
    <property type="protein sequence ID" value="MBB4960816.1"/>
    <property type="molecule type" value="Genomic_DNA"/>
</dbReference>
<dbReference type="EC" id="3.1.2.6" evidence="3"/>
<dbReference type="Gene3D" id="3.60.15.10">
    <property type="entry name" value="Ribonuclease Z/Hydroxyacylglutathione hydrolase-like"/>
    <property type="match status" value="1"/>
</dbReference>
<evidence type="ECO:0000256" key="1">
    <source>
        <dbReference type="SAM" id="MobiDB-lite"/>
    </source>
</evidence>
<keyword evidence="3" id="KW-0378">Hydrolase</keyword>
<dbReference type="Pfam" id="PF00753">
    <property type="entry name" value="Lactamase_B"/>
    <property type="match status" value="1"/>
</dbReference>
<dbReference type="Proteomes" id="UP000578819">
    <property type="component" value="Unassembled WGS sequence"/>
</dbReference>
<dbReference type="GO" id="GO:0004416">
    <property type="term" value="F:hydroxyacylglutathione hydrolase activity"/>
    <property type="evidence" value="ECO:0007669"/>
    <property type="project" value="UniProtKB-EC"/>
</dbReference>
<dbReference type="SUPFAM" id="SSF56281">
    <property type="entry name" value="Metallo-hydrolase/oxidoreductase"/>
    <property type="match status" value="1"/>
</dbReference>
<dbReference type="PANTHER" id="PTHR46233:SF4">
    <property type="entry name" value="METALLO-BETA-LACTAMASE DOMAIN-CONTAINING PROTEIN"/>
    <property type="match status" value="1"/>
</dbReference>